<dbReference type="PRINTS" id="PR00081">
    <property type="entry name" value="GDHRDH"/>
</dbReference>
<dbReference type="AlphaFoldDB" id="A0A4Z1DZD1"/>
<dbReference type="OrthoDB" id="3237043at2"/>
<accession>A0A4Z1DZD1</accession>
<dbReference type="PANTHER" id="PTHR43157:SF31">
    <property type="entry name" value="PHOSPHATIDYLINOSITOL-GLYCAN BIOSYNTHESIS CLASS F PROTEIN"/>
    <property type="match status" value="1"/>
</dbReference>
<comment type="caution">
    <text evidence="2">The sequence shown here is derived from an EMBL/GenBank/DDBJ whole genome shotgun (WGS) entry which is preliminary data.</text>
</comment>
<dbReference type="PANTHER" id="PTHR43157">
    <property type="entry name" value="PHOSPHATIDYLINOSITOL-GLYCAN BIOSYNTHESIS CLASS F PROTEIN-RELATED"/>
    <property type="match status" value="1"/>
</dbReference>
<protein>
    <submittedName>
        <fullName evidence="2">Putative oxidoreductase</fullName>
    </submittedName>
</protein>
<keyword evidence="3" id="KW-1185">Reference proteome</keyword>
<dbReference type="InterPro" id="IPR036291">
    <property type="entry name" value="NAD(P)-bd_dom_sf"/>
</dbReference>
<dbReference type="RefSeq" id="WP_135850416.1">
    <property type="nucleotide sequence ID" value="NZ_RHPJ01000003.1"/>
</dbReference>
<keyword evidence="1" id="KW-0560">Oxidoreductase</keyword>
<dbReference type="EMBL" id="RHPJ01000003">
    <property type="protein sequence ID" value="TGO04886.1"/>
    <property type="molecule type" value="Genomic_DNA"/>
</dbReference>
<dbReference type="SUPFAM" id="SSF51735">
    <property type="entry name" value="NAD(P)-binding Rossmann-fold domains"/>
    <property type="match status" value="1"/>
</dbReference>
<evidence type="ECO:0000256" key="1">
    <source>
        <dbReference type="ARBA" id="ARBA00023002"/>
    </source>
</evidence>
<gene>
    <name evidence="2" type="ORF">SERN_2479</name>
</gene>
<organism evidence="2 3">
    <name type="scientific">Serinibacter arcticus</name>
    <dbReference type="NCBI Taxonomy" id="1655435"/>
    <lineage>
        <taxon>Bacteria</taxon>
        <taxon>Bacillati</taxon>
        <taxon>Actinomycetota</taxon>
        <taxon>Actinomycetes</taxon>
        <taxon>Micrococcales</taxon>
        <taxon>Beutenbergiaceae</taxon>
        <taxon>Serinibacter</taxon>
    </lineage>
</organism>
<dbReference type="Gene3D" id="3.40.50.720">
    <property type="entry name" value="NAD(P)-binding Rossmann-like Domain"/>
    <property type="match status" value="1"/>
</dbReference>
<dbReference type="GO" id="GO:0016491">
    <property type="term" value="F:oxidoreductase activity"/>
    <property type="evidence" value="ECO:0007669"/>
    <property type="project" value="UniProtKB-KW"/>
</dbReference>
<sequence length="290" mass="31332">MTHEPAAASESAPTSARTIVLTGASDGIGAAAARTLTAAGHRVLLVGRSPEKTAAVAKETGAESFVADFARFADVRRLAGEIRERVDRIDVLANNAGGVFGERRPTADGHERTFQVNHLSPFLLTELLHEPLAAGRASIVNTSSVAAARFGVIDIDDLDNRQRFNANRAYGSAKLANILHVRGLHERYAAEGISAVAFHPGMVGTNFAADTTSWFRFIYRTPLRHLILISAAKGGSTLEHFVDGTPGRDWEPGQYYDERSLVREPHPQAQEADLVDELWRRSAAMVGLAD</sequence>
<proteinExistence type="predicted"/>
<evidence type="ECO:0000313" key="3">
    <source>
        <dbReference type="Proteomes" id="UP000297318"/>
    </source>
</evidence>
<reference evidence="2 3" key="1">
    <citation type="submission" date="2018-11" db="EMBL/GenBank/DDBJ databases">
        <title>Complete genome sequencing of the Actinobacteria Serinibacter sp. K3-2.</title>
        <authorList>
            <person name="Rakitin A.L."/>
            <person name="Beletsky A.V."/>
            <person name="Mardanov A.V."/>
            <person name="Ravin N.V."/>
            <person name="Gromova A.S."/>
            <person name="Filippova S.N."/>
            <person name="Gal'Chenko V.F."/>
        </authorList>
    </citation>
    <scope>NUCLEOTIDE SEQUENCE [LARGE SCALE GENOMIC DNA]</scope>
    <source>
        <strain evidence="2 3">K3-2</strain>
    </source>
</reference>
<dbReference type="Proteomes" id="UP000297318">
    <property type="component" value="Unassembled WGS sequence"/>
</dbReference>
<dbReference type="Pfam" id="PF00106">
    <property type="entry name" value="adh_short"/>
    <property type="match status" value="1"/>
</dbReference>
<evidence type="ECO:0000313" key="2">
    <source>
        <dbReference type="EMBL" id="TGO04886.1"/>
    </source>
</evidence>
<name>A0A4Z1DZD1_9MICO</name>
<dbReference type="InterPro" id="IPR002347">
    <property type="entry name" value="SDR_fam"/>
</dbReference>